<keyword evidence="1" id="KW-0233">DNA recombination</keyword>
<dbReference type="Gene3D" id="3.40.50.300">
    <property type="entry name" value="P-loop containing nucleotide triphosphate hydrolases"/>
    <property type="match status" value="1"/>
</dbReference>
<evidence type="ECO:0000256" key="1">
    <source>
        <dbReference type="RuleBase" id="RU363044"/>
    </source>
</evidence>
<dbReference type="GO" id="GO:0016887">
    <property type="term" value="F:ATP hydrolysis activity"/>
    <property type="evidence" value="ECO:0007669"/>
    <property type="project" value="RHEA"/>
</dbReference>
<keyword evidence="1 3" id="KW-0347">Helicase</keyword>
<gene>
    <name evidence="3" type="primary">pif1</name>
    <name evidence="3" type="ORF">EVAR_66876_1</name>
</gene>
<evidence type="ECO:0000259" key="2">
    <source>
        <dbReference type="Pfam" id="PF05970"/>
    </source>
</evidence>
<accession>A0A4C2A2P6</accession>
<keyword evidence="1" id="KW-0234">DNA repair</keyword>
<dbReference type="EMBL" id="BGZK01002348">
    <property type="protein sequence ID" value="GBP93187.1"/>
    <property type="molecule type" value="Genomic_DNA"/>
</dbReference>
<dbReference type="STRING" id="151549.A0A4C2A2P6"/>
<sequence length="216" mass="24217">MPVCNISKSSERGRMLQQCKLLVWDECTMSHKRAIEALDRTMKDIKGNRHIMGGMVVLLAGDFRQTFPVITRGTPAKEIIACLKASVLWVHVKKFCLTTNMQVQLHNDSQAGQYAAALLKIGEDCMPSDSNGMITLSHDFCQIVDSTDHLKNRVYPDLSINLGNREWLCERAILAPANEIVKQINEQIMSDVEGDVVEYLSVDNVIDTEQYSSSTL</sequence>
<dbReference type="GO" id="GO:0005524">
    <property type="term" value="F:ATP binding"/>
    <property type="evidence" value="ECO:0007669"/>
    <property type="project" value="UniProtKB-KW"/>
</dbReference>
<dbReference type="EC" id="5.6.2.3" evidence="1"/>
<dbReference type="InterPro" id="IPR010285">
    <property type="entry name" value="DNA_helicase_pif1-like_DEAD"/>
</dbReference>
<dbReference type="GO" id="GO:0006310">
    <property type="term" value="P:DNA recombination"/>
    <property type="evidence" value="ECO:0007669"/>
    <property type="project" value="UniProtKB-KW"/>
</dbReference>
<dbReference type="AlphaFoldDB" id="A0A4C2A2P6"/>
<dbReference type="GO" id="GO:0000723">
    <property type="term" value="P:telomere maintenance"/>
    <property type="evidence" value="ECO:0007669"/>
    <property type="project" value="InterPro"/>
</dbReference>
<dbReference type="SUPFAM" id="SSF52540">
    <property type="entry name" value="P-loop containing nucleoside triphosphate hydrolases"/>
    <property type="match status" value="1"/>
</dbReference>
<dbReference type="GO" id="GO:0043139">
    <property type="term" value="F:5'-3' DNA helicase activity"/>
    <property type="evidence" value="ECO:0007669"/>
    <property type="project" value="UniProtKB-EC"/>
</dbReference>
<dbReference type="Proteomes" id="UP000299102">
    <property type="component" value="Unassembled WGS sequence"/>
</dbReference>
<dbReference type="Pfam" id="PF05970">
    <property type="entry name" value="PIF1"/>
    <property type="match status" value="1"/>
</dbReference>
<comment type="cofactor">
    <cofactor evidence="1">
        <name>Mg(2+)</name>
        <dbReference type="ChEBI" id="CHEBI:18420"/>
    </cofactor>
</comment>
<evidence type="ECO:0000313" key="3">
    <source>
        <dbReference type="EMBL" id="GBP93187.1"/>
    </source>
</evidence>
<organism evidence="3 4">
    <name type="scientific">Eumeta variegata</name>
    <name type="common">Bagworm moth</name>
    <name type="synonym">Eumeta japonica</name>
    <dbReference type="NCBI Taxonomy" id="151549"/>
    <lineage>
        <taxon>Eukaryota</taxon>
        <taxon>Metazoa</taxon>
        <taxon>Ecdysozoa</taxon>
        <taxon>Arthropoda</taxon>
        <taxon>Hexapoda</taxon>
        <taxon>Insecta</taxon>
        <taxon>Pterygota</taxon>
        <taxon>Neoptera</taxon>
        <taxon>Endopterygota</taxon>
        <taxon>Lepidoptera</taxon>
        <taxon>Glossata</taxon>
        <taxon>Ditrysia</taxon>
        <taxon>Tineoidea</taxon>
        <taxon>Psychidae</taxon>
        <taxon>Oiketicinae</taxon>
        <taxon>Eumeta</taxon>
    </lineage>
</organism>
<dbReference type="OrthoDB" id="272985at2759"/>
<name>A0A4C2A2P6_EUMVA</name>
<keyword evidence="4" id="KW-1185">Reference proteome</keyword>
<dbReference type="InterPro" id="IPR027417">
    <property type="entry name" value="P-loop_NTPase"/>
</dbReference>
<keyword evidence="1" id="KW-0378">Hydrolase</keyword>
<dbReference type="GO" id="GO:0006281">
    <property type="term" value="P:DNA repair"/>
    <property type="evidence" value="ECO:0007669"/>
    <property type="project" value="UniProtKB-KW"/>
</dbReference>
<comment type="caution">
    <text evidence="3">The sequence shown here is derived from an EMBL/GenBank/DDBJ whole genome shotgun (WGS) entry which is preliminary data.</text>
</comment>
<comment type="similarity">
    <text evidence="1">Belongs to the helicase family.</text>
</comment>
<keyword evidence="1" id="KW-0067">ATP-binding</keyword>
<proteinExistence type="inferred from homology"/>
<protein>
    <recommendedName>
        <fullName evidence="1">ATP-dependent DNA helicase</fullName>
        <ecNumber evidence="1">5.6.2.3</ecNumber>
    </recommendedName>
</protein>
<reference evidence="3 4" key="1">
    <citation type="journal article" date="2019" name="Commun. Biol.">
        <title>The bagworm genome reveals a unique fibroin gene that provides high tensile strength.</title>
        <authorList>
            <person name="Kono N."/>
            <person name="Nakamura H."/>
            <person name="Ohtoshi R."/>
            <person name="Tomita M."/>
            <person name="Numata K."/>
            <person name="Arakawa K."/>
        </authorList>
    </citation>
    <scope>NUCLEOTIDE SEQUENCE [LARGE SCALE GENOMIC DNA]</scope>
</reference>
<evidence type="ECO:0000313" key="4">
    <source>
        <dbReference type="Proteomes" id="UP000299102"/>
    </source>
</evidence>
<keyword evidence="1" id="KW-0227">DNA damage</keyword>
<comment type="catalytic activity">
    <reaction evidence="1">
        <text>ATP + H2O = ADP + phosphate + H(+)</text>
        <dbReference type="Rhea" id="RHEA:13065"/>
        <dbReference type="ChEBI" id="CHEBI:15377"/>
        <dbReference type="ChEBI" id="CHEBI:15378"/>
        <dbReference type="ChEBI" id="CHEBI:30616"/>
        <dbReference type="ChEBI" id="CHEBI:43474"/>
        <dbReference type="ChEBI" id="CHEBI:456216"/>
        <dbReference type="EC" id="5.6.2.3"/>
    </reaction>
</comment>
<dbReference type="PANTHER" id="PTHR10492">
    <property type="match status" value="1"/>
</dbReference>
<keyword evidence="1" id="KW-0547">Nucleotide-binding</keyword>
<dbReference type="PANTHER" id="PTHR10492:SF95">
    <property type="entry name" value="HELITRON HELICASE-LIKE DOMAIN-CONTAINING PROTEIN"/>
    <property type="match status" value="1"/>
</dbReference>
<feature type="domain" description="DNA helicase Pif1-like DEAD-box helicase" evidence="2">
    <location>
        <begin position="3"/>
        <end position="123"/>
    </location>
</feature>